<dbReference type="InterPro" id="IPR036271">
    <property type="entry name" value="Tet_transcr_reg_TetR-rel_C_sf"/>
</dbReference>
<evidence type="ECO:0000313" key="4">
    <source>
        <dbReference type="EMBL" id="MFK9091663.1"/>
    </source>
</evidence>
<dbReference type="Proteomes" id="UP001623041">
    <property type="component" value="Unassembled WGS sequence"/>
</dbReference>
<dbReference type="Gene3D" id="1.10.10.60">
    <property type="entry name" value="Homeodomain-like"/>
    <property type="match status" value="1"/>
</dbReference>
<dbReference type="PROSITE" id="PS01081">
    <property type="entry name" value="HTH_TETR_1"/>
    <property type="match status" value="1"/>
</dbReference>
<evidence type="ECO:0000259" key="3">
    <source>
        <dbReference type="PROSITE" id="PS50977"/>
    </source>
</evidence>
<feature type="DNA-binding region" description="H-T-H motif" evidence="2">
    <location>
        <begin position="33"/>
        <end position="52"/>
    </location>
</feature>
<dbReference type="InterPro" id="IPR050109">
    <property type="entry name" value="HTH-type_TetR-like_transc_reg"/>
</dbReference>
<name>A0ABW8RDX0_9BACI</name>
<proteinExistence type="predicted"/>
<evidence type="ECO:0000256" key="2">
    <source>
        <dbReference type="PROSITE-ProRule" id="PRU00335"/>
    </source>
</evidence>
<reference evidence="4 5" key="1">
    <citation type="submission" date="2024-11" db="EMBL/GenBank/DDBJ databases">
        <authorList>
            <person name="Lucas J.A."/>
        </authorList>
    </citation>
    <scope>NUCLEOTIDE SEQUENCE [LARGE SCALE GENOMIC DNA]</scope>
    <source>
        <strain evidence="4 5">Z 5.4</strain>
    </source>
</reference>
<dbReference type="InterPro" id="IPR009057">
    <property type="entry name" value="Homeodomain-like_sf"/>
</dbReference>
<sequence length="207" mass="24863">MFSKFLNLDQEKQDRIINAAIKEFAQKGYERASTNEIVKEAGISKGLLFHYFGNKKQLFLFLFDYCYEIIAEQFYQKINLDEKDFFTRIRQAVMIKMELLTIYPDLFKFIEEAYMEDSAEVKIEIDKRVKEWNDANFGKAYEGIDFSKFRDDMDIKKVLKIITYTFEKLSEEELLKAKLSPTHHVDYEKVFLEAEDYFEIFTKCFYK</sequence>
<protein>
    <submittedName>
        <fullName evidence="4">TetR/AcrR family transcriptional regulator</fullName>
    </submittedName>
</protein>
<dbReference type="RefSeq" id="WP_406580283.1">
    <property type="nucleotide sequence ID" value="NZ_JBJHQH010000005.1"/>
</dbReference>
<dbReference type="PANTHER" id="PTHR30328">
    <property type="entry name" value="TRANSCRIPTIONAL REPRESSOR"/>
    <property type="match status" value="1"/>
</dbReference>
<dbReference type="Gene3D" id="1.10.357.10">
    <property type="entry name" value="Tetracycline Repressor, domain 2"/>
    <property type="match status" value="1"/>
</dbReference>
<feature type="domain" description="HTH tetR-type" evidence="3">
    <location>
        <begin position="10"/>
        <end position="70"/>
    </location>
</feature>
<dbReference type="SUPFAM" id="SSF48498">
    <property type="entry name" value="Tetracyclin repressor-like, C-terminal domain"/>
    <property type="match status" value="1"/>
</dbReference>
<evidence type="ECO:0000313" key="5">
    <source>
        <dbReference type="Proteomes" id="UP001623041"/>
    </source>
</evidence>
<dbReference type="Pfam" id="PF00440">
    <property type="entry name" value="TetR_N"/>
    <property type="match status" value="1"/>
</dbReference>
<dbReference type="InterPro" id="IPR001647">
    <property type="entry name" value="HTH_TetR"/>
</dbReference>
<dbReference type="SUPFAM" id="SSF46689">
    <property type="entry name" value="Homeodomain-like"/>
    <property type="match status" value="1"/>
</dbReference>
<organism evidence="4 5">
    <name type="scientific">Bacillus salipaludis</name>
    <dbReference type="NCBI Taxonomy" id="2547811"/>
    <lineage>
        <taxon>Bacteria</taxon>
        <taxon>Bacillati</taxon>
        <taxon>Bacillota</taxon>
        <taxon>Bacilli</taxon>
        <taxon>Bacillales</taxon>
        <taxon>Bacillaceae</taxon>
        <taxon>Bacillus</taxon>
    </lineage>
</organism>
<dbReference type="PROSITE" id="PS50977">
    <property type="entry name" value="HTH_TETR_2"/>
    <property type="match status" value="1"/>
</dbReference>
<keyword evidence="5" id="KW-1185">Reference proteome</keyword>
<keyword evidence="1 2" id="KW-0238">DNA-binding</keyword>
<gene>
    <name evidence="4" type="ORF">ACJEBI_09220</name>
</gene>
<accession>A0ABW8RDX0</accession>
<dbReference type="PRINTS" id="PR00455">
    <property type="entry name" value="HTHTETR"/>
</dbReference>
<evidence type="ECO:0000256" key="1">
    <source>
        <dbReference type="ARBA" id="ARBA00023125"/>
    </source>
</evidence>
<dbReference type="InterPro" id="IPR023772">
    <property type="entry name" value="DNA-bd_HTH_TetR-type_CS"/>
</dbReference>
<comment type="caution">
    <text evidence="4">The sequence shown here is derived from an EMBL/GenBank/DDBJ whole genome shotgun (WGS) entry which is preliminary data.</text>
</comment>
<dbReference type="PANTHER" id="PTHR30328:SF54">
    <property type="entry name" value="HTH-TYPE TRANSCRIPTIONAL REPRESSOR SCO4008"/>
    <property type="match status" value="1"/>
</dbReference>
<dbReference type="EMBL" id="JBJHQH010000005">
    <property type="protein sequence ID" value="MFK9091663.1"/>
    <property type="molecule type" value="Genomic_DNA"/>
</dbReference>